<proteinExistence type="predicted"/>
<sequence length="155" mass="17678">MTTSTEPSREEAAENEAQQQQQLSNTGTSPSDETREHQRDINTETLPGYSQRSDGLPSYARVILNDQRRQESLKAFIESKMYYHDTFGGYKGIATGPPNDPAKPFKWIQRKLKGEKDVWRKLSYEEKRKWEEDGGDVDYDAGQVAIGDMNTSKIV</sequence>
<feature type="compositionally biased region" description="Polar residues" evidence="1">
    <location>
        <begin position="43"/>
        <end position="53"/>
    </location>
</feature>
<dbReference type="OrthoDB" id="4223950at2759"/>
<comment type="caution">
    <text evidence="2">The sequence shown here is derived from an EMBL/GenBank/DDBJ whole genome shotgun (WGS) entry which is preliminary data.</text>
</comment>
<evidence type="ECO:0000313" key="2">
    <source>
        <dbReference type="EMBL" id="RAO73019.1"/>
    </source>
</evidence>
<protein>
    <submittedName>
        <fullName evidence="2">Uncharacterized protein</fullName>
    </submittedName>
</protein>
<dbReference type="AlphaFoldDB" id="A0A364LB64"/>
<evidence type="ECO:0000313" key="3">
    <source>
        <dbReference type="Proteomes" id="UP000249363"/>
    </source>
</evidence>
<feature type="compositionally biased region" description="Basic and acidic residues" evidence="1">
    <location>
        <begin position="32"/>
        <end position="42"/>
    </location>
</feature>
<reference evidence="2 3" key="1">
    <citation type="journal article" date="2017" name="Biotechnol. Biofuels">
        <title>Differential beta-glucosidase expression as a function of carbon source availability in Talaromyces amestolkiae: a genomic and proteomic approach.</title>
        <authorList>
            <person name="de Eugenio L.I."/>
            <person name="Mendez-Liter J.A."/>
            <person name="Nieto-Dominguez M."/>
            <person name="Alonso L."/>
            <person name="Gil-Munoz J."/>
            <person name="Barriuso J."/>
            <person name="Prieto A."/>
            <person name="Martinez M.J."/>
        </authorList>
    </citation>
    <scope>NUCLEOTIDE SEQUENCE [LARGE SCALE GENOMIC DNA]</scope>
    <source>
        <strain evidence="2 3">CIB</strain>
    </source>
</reference>
<gene>
    <name evidence="2" type="ORF">BHQ10_009031</name>
</gene>
<accession>A0A364LB64</accession>
<dbReference type="RefSeq" id="XP_040737533.1">
    <property type="nucleotide sequence ID" value="XM_040881903.1"/>
</dbReference>
<name>A0A364LB64_TALAM</name>
<keyword evidence="3" id="KW-1185">Reference proteome</keyword>
<evidence type="ECO:0000256" key="1">
    <source>
        <dbReference type="SAM" id="MobiDB-lite"/>
    </source>
</evidence>
<dbReference type="Proteomes" id="UP000249363">
    <property type="component" value="Unassembled WGS sequence"/>
</dbReference>
<feature type="region of interest" description="Disordered" evidence="1">
    <location>
        <begin position="1"/>
        <end position="55"/>
    </location>
</feature>
<dbReference type="EMBL" id="MIKG01000022">
    <property type="protein sequence ID" value="RAO73019.1"/>
    <property type="molecule type" value="Genomic_DNA"/>
</dbReference>
<dbReference type="GeneID" id="63798245"/>
<organism evidence="2 3">
    <name type="scientific">Talaromyces amestolkiae</name>
    <dbReference type="NCBI Taxonomy" id="1196081"/>
    <lineage>
        <taxon>Eukaryota</taxon>
        <taxon>Fungi</taxon>
        <taxon>Dikarya</taxon>
        <taxon>Ascomycota</taxon>
        <taxon>Pezizomycotina</taxon>
        <taxon>Eurotiomycetes</taxon>
        <taxon>Eurotiomycetidae</taxon>
        <taxon>Eurotiales</taxon>
        <taxon>Trichocomaceae</taxon>
        <taxon>Talaromyces</taxon>
        <taxon>Talaromyces sect. Talaromyces</taxon>
    </lineage>
</organism>